<dbReference type="AlphaFoldDB" id="A0AAJ2GY24"/>
<gene>
    <name evidence="2" type="ORF">RJJ65_21475</name>
</gene>
<evidence type="ECO:0000313" key="2">
    <source>
        <dbReference type="EMBL" id="MDR9775174.1"/>
    </source>
</evidence>
<dbReference type="NCBIfam" id="TIGR01965">
    <property type="entry name" value="VCBS_repeat"/>
    <property type="match status" value="1"/>
</dbReference>
<dbReference type="InterPro" id="IPR010221">
    <property type="entry name" value="VCBS_dom"/>
</dbReference>
<dbReference type="RefSeq" id="WP_280176777.1">
    <property type="nucleotide sequence ID" value="NZ_JAVLSC010000008.1"/>
</dbReference>
<evidence type="ECO:0000313" key="3">
    <source>
        <dbReference type="Proteomes" id="UP001268610"/>
    </source>
</evidence>
<dbReference type="Pfam" id="PF17803">
    <property type="entry name" value="Cadherin_4"/>
    <property type="match status" value="1"/>
</dbReference>
<organism evidence="2 3">
    <name type="scientific">Rhizobium hidalgonense</name>
    <dbReference type="NCBI Taxonomy" id="1538159"/>
    <lineage>
        <taxon>Bacteria</taxon>
        <taxon>Pseudomonadati</taxon>
        <taxon>Pseudomonadota</taxon>
        <taxon>Alphaproteobacteria</taxon>
        <taxon>Hyphomicrobiales</taxon>
        <taxon>Rhizobiaceae</taxon>
        <taxon>Rhizobium/Agrobacterium group</taxon>
        <taxon>Rhizobium</taxon>
    </lineage>
</organism>
<reference evidence="2" key="1">
    <citation type="submission" date="2023-04" db="EMBL/GenBank/DDBJ databases">
        <title>Genomic characterization of faba bean (Vicia faba) microsymbionts in Mexican soils.</title>
        <authorList>
            <person name="Rivera Orduna F.N."/>
            <person name="Guevara-Luna J."/>
            <person name="Yan J."/>
            <person name="Arroyo-Herrera I."/>
            <person name="Li Y."/>
            <person name="Vasquez-Murrieta M.S."/>
            <person name="Wang E.T."/>
        </authorList>
    </citation>
    <scope>NUCLEOTIDE SEQUENCE</scope>
    <source>
        <strain evidence="2">CH26</strain>
    </source>
</reference>
<dbReference type="Gene3D" id="2.60.40.10">
    <property type="entry name" value="Immunoglobulins"/>
    <property type="match status" value="1"/>
</dbReference>
<protein>
    <submittedName>
        <fullName evidence="2">VCBS domain-containing protein</fullName>
    </submittedName>
</protein>
<dbReference type="EMBL" id="JAVLSF010000013">
    <property type="protein sequence ID" value="MDR9775174.1"/>
    <property type="molecule type" value="Genomic_DNA"/>
</dbReference>
<dbReference type="InterPro" id="IPR040853">
    <property type="entry name" value="RapA2_cadherin-like"/>
</dbReference>
<evidence type="ECO:0000259" key="1">
    <source>
        <dbReference type="Pfam" id="PF17803"/>
    </source>
</evidence>
<accession>A0AAJ2GY24</accession>
<dbReference type="InterPro" id="IPR013783">
    <property type="entry name" value="Ig-like_fold"/>
</dbReference>
<name>A0AAJ2GY24_9HYPH</name>
<sequence length="283" mass="30457">MTREVEMANHKPVAGDVYLPVFSIDDAITGDILENTSSTDVDGDTVRLNFVNGQRIPQPANAGSPPTSTAIQGEYGTLTVYSDGSYTYALDHSKPEVAALGPGDALVEKFTFKISDGKGATDVGALSIAIDLPERGDVFVNFEDVGHSDFPTGYKGFDWGAWRDGDDATVREEADGNHYLGGGVFWTPIYSADGGPFQIKQFEVANGTSNYDNVLTIEGQLNGNIVFSTTVTITADSIHDPQLIDLSAYGPIDYLLLDSEPIVTEDSGPDYFGAQYDNFHFLV</sequence>
<feature type="domain" description="RapA2 cadherin-like" evidence="1">
    <location>
        <begin position="4"/>
        <end position="88"/>
    </location>
</feature>
<proteinExistence type="predicted"/>
<comment type="caution">
    <text evidence="2">The sequence shown here is derived from an EMBL/GenBank/DDBJ whole genome shotgun (WGS) entry which is preliminary data.</text>
</comment>
<dbReference type="Proteomes" id="UP001268610">
    <property type="component" value="Unassembled WGS sequence"/>
</dbReference>